<dbReference type="AlphaFoldDB" id="A0A8H4ERY4"/>
<feature type="transmembrane region" description="Helical" evidence="1">
    <location>
        <begin position="36"/>
        <end position="58"/>
    </location>
</feature>
<protein>
    <submittedName>
        <fullName evidence="2">Putative membrane permease</fullName>
    </submittedName>
</protein>
<evidence type="ECO:0000313" key="2">
    <source>
        <dbReference type="EMBL" id="KAF0542797.1"/>
    </source>
</evidence>
<feature type="transmembrane region" description="Helical" evidence="1">
    <location>
        <begin position="139"/>
        <end position="158"/>
    </location>
</feature>
<dbReference type="PANTHER" id="PTHR33802:SF1">
    <property type="entry name" value="XK-RELATED PROTEIN"/>
    <property type="match status" value="1"/>
</dbReference>
<sequence length="255" mass="29125">MARFPTVVKFFNIASYLLFATLVSEPEFRFEYHNTYIHPNAFVFCIWTLIHWILGFFLVCQFTDVANETIVDGISWLFVCSALLNSVWLVLVVFEYLILAWLAILIVTILLSLIYYNLKYKYPPKNHFDTYFIHLPFKIYHAWAIVISVISLFVALVPDKDLESQTPPGVAIQICSVIALLFLDLVAMGYIYKCKGDLVGAAVIVVTLFGIALQQDDVIVCWASLGLGIKSVILMINDYISKYCRIRDEQTPLLV</sequence>
<dbReference type="OrthoDB" id="5586934at2759"/>
<dbReference type="EMBL" id="WTPW01000141">
    <property type="protein sequence ID" value="KAF0542797.1"/>
    <property type="molecule type" value="Genomic_DNA"/>
</dbReference>
<dbReference type="PANTHER" id="PTHR33802">
    <property type="entry name" value="SI:CH211-161H7.5-RELATED"/>
    <property type="match status" value="1"/>
</dbReference>
<feature type="transmembrane region" description="Helical" evidence="1">
    <location>
        <begin position="7"/>
        <end position="24"/>
    </location>
</feature>
<dbReference type="Proteomes" id="UP000439903">
    <property type="component" value="Unassembled WGS sequence"/>
</dbReference>
<evidence type="ECO:0000256" key="1">
    <source>
        <dbReference type="SAM" id="Phobius"/>
    </source>
</evidence>
<keyword evidence="1" id="KW-1133">Transmembrane helix</keyword>
<feature type="transmembrane region" description="Helical" evidence="1">
    <location>
        <begin position="97"/>
        <end position="118"/>
    </location>
</feature>
<feature type="transmembrane region" description="Helical" evidence="1">
    <location>
        <begin position="198"/>
        <end position="213"/>
    </location>
</feature>
<organism evidence="2 3">
    <name type="scientific">Gigaspora margarita</name>
    <dbReference type="NCBI Taxonomy" id="4874"/>
    <lineage>
        <taxon>Eukaryota</taxon>
        <taxon>Fungi</taxon>
        <taxon>Fungi incertae sedis</taxon>
        <taxon>Mucoromycota</taxon>
        <taxon>Glomeromycotina</taxon>
        <taxon>Glomeromycetes</taxon>
        <taxon>Diversisporales</taxon>
        <taxon>Gigasporaceae</taxon>
        <taxon>Gigaspora</taxon>
    </lineage>
</organism>
<keyword evidence="3" id="KW-1185">Reference proteome</keyword>
<keyword evidence="1" id="KW-0812">Transmembrane</keyword>
<feature type="transmembrane region" description="Helical" evidence="1">
    <location>
        <begin position="70"/>
        <end position="91"/>
    </location>
</feature>
<feature type="transmembrane region" description="Helical" evidence="1">
    <location>
        <begin position="170"/>
        <end position="191"/>
    </location>
</feature>
<accession>A0A8H4ERY4</accession>
<proteinExistence type="predicted"/>
<feature type="transmembrane region" description="Helical" evidence="1">
    <location>
        <begin position="219"/>
        <end position="240"/>
    </location>
</feature>
<keyword evidence="1" id="KW-0472">Membrane</keyword>
<name>A0A8H4ERY4_GIGMA</name>
<gene>
    <name evidence="2" type="ORF">F8M41_004423</name>
</gene>
<comment type="caution">
    <text evidence="2">The sequence shown here is derived from an EMBL/GenBank/DDBJ whole genome shotgun (WGS) entry which is preliminary data.</text>
</comment>
<reference evidence="2 3" key="1">
    <citation type="journal article" date="2019" name="Environ. Microbiol.">
        <title>At the nexus of three kingdoms: the genome of the mycorrhizal fungus Gigaspora margarita provides insights into plant, endobacterial and fungal interactions.</title>
        <authorList>
            <person name="Venice F."/>
            <person name="Ghignone S."/>
            <person name="Salvioli di Fossalunga A."/>
            <person name="Amselem J."/>
            <person name="Novero M."/>
            <person name="Xianan X."/>
            <person name="Sedzielewska Toro K."/>
            <person name="Morin E."/>
            <person name="Lipzen A."/>
            <person name="Grigoriev I.V."/>
            <person name="Henrissat B."/>
            <person name="Martin F.M."/>
            <person name="Bonfante P."/>
        </authorList>
    </citation>
    <scope>NUCLEOTIDE SEQUENCE [LARGE SCALE GENOMIC DNA]</scope>
    <source>
        <strain evidence="2 3">BEG34</strain>
    </source>
</reference>
<evidence type="ECO:0000313" key="3">
    <source>
        <dbReference type="Proteomes" id="UP000439903"/>
    </source>
</evidence>